<dbReference type="AlphaFoldDB" id="A0A9P5Y9X4"/>
<dbReference type="GO" id="GO:0008380">
    <property type="term" value="P:RNA splicing"/>
    <property type="evidence" value="ECO:0007669"/>
    <property type="project" value="UniProtKB-KW"/>
</dbReference>
<dbReference type="GO" id="GO:0005737">
    <property type="term" value="C:cytoplasm"/>
    <property type="evidence" value="ECO:0007669"/>
    <property type="project" value="UniProtKB-SubCell"/>
</dbReference>
<feature type="compositionally biased region" description="Polar residues" evidence="13">
    <location>
        <begin position="390"/>
        <end position="408"/>
    </location>
</feature>
<dbReference type="Proteomes" id="UP000807353">
    <property type="component" value="Unassembled WGS sequence"/>
</dbReference>
<dbReference type="InterPro" id="IPR018545">
    <property type="entry name" value="Btz_dom"/>
</dbReference>
<feature type="compositionally biased region" description="Polar residues" evidence="13">
    <location>
        <begin position="649"/>
        <end position="663"/>
    </location>
</feature>
<evidence type="ECO:0000256" key="1">
    <source>
        <dbReference type="ARBA" id="ARBA00004123"/>
    </source>
</evidence>
<feature type="compositionally biased region" description="Low complexity" evidence="13">
    <location>
        <begin position="209"/>
        <end position="233"/>
    </location>
</feature>
<protein>
    <recommendedName>
        <fullName evidence="14">Btz domain-containing protein</fullName>
    </recommendedName>
</protein>
<comment type="subcellular location">
    <subcellularLocation>
        <location evidence="2">Cytoplasm</location>
    </subcellularLocation>
    <subcellularLocation>
        <location evidence="1">Nucleus</location>
    </subcellularLocation>
</comment>
<feature type="region of interest" description="Disordered" evidence="13">
    <location>
        <begin position="75"/>
        <end position="103"/>
    </location>
</feature>
<dbReference type="PANTHER" id="PTHR46837:SF5">
    <property type="entry name" value="PROTEIN MLN51 HOMOLOG"/>
    <property type="match status" value="1"/>
</dbReference>
<dbReference type="OrthoDB" id="3361414at2759"/>
<evidence type="ECO:0000256" key="10">
    <source>
        <dbReference type="ARBA" id="ARBA00023161"/>
    </source>
</evidence>
<evidence type="ECO:0000256" key="2">
    <source>
        <dbReference type="ARBA" id="ARBA00004496"/>
    </source>
</evidence>
<evidence type="ECO:0000259" key="14">
    <source>
        <dbReference type="Pfam" id="PF09405"/>
    </source>
</evidence>
<feature type="compositionally biased region" description="Basic and acidic residues" evidence="13">
    <location>
        <begin position="584"/>
        <end position="593"/>
    </location>
</feature>
<dbReference type="GO" id="GO:0051028">
    <property type="term" value="P:mRNA transport"/>
    <property type="evidence" value="ECO:0007669"/>
    <property type="project" value="UniProtKB-KW"/>
</dbReference>
<organism evidence="15 16">
    <name type="scientific">Collybia nuda</name>
    <dbReference type="NCBI Taxonomy" id="64659"/>
    <lineage>
        <taxon>Eukaryota</taxon>
        <taxon>Fungi</taxon>
        <taxon>Dikarya</taxon>
        <taxon>Basidiomycota</taxon>
        <taxon>Agaricomycotina</taxon>
        <taxon>Agaricomycetes</taxon>
        <taxon>Agaricomycetidae</taxon>
        <taxon>Agaricales</taxon>
        <taxon>Tricholomatineae</taxon>
        <taxon>Clitocybaceae</taxon>
        <taxon>Collybia</taxon>
    </lineage>
</organism>
<evidence type="ECO:0000256" key="7">
    <source>
        <dbReference type="ARBA" id="ARBA00022816"/>
    </source>
</evidence>
<reference evidence="15" key="1">
    <citation type="submission" date="2020-11" db="EMBL/GenBank/DDBJ databases">
        <authorList>
            <consortium name="DOE Joint Genome Institute"/>
            <person name="Ahrendt S."/>
            <person name="Riley R."/>
            <person name="Andreopoulos W."/>
            <person name="Labutti K."/>
            <person name="Pangilinan J."/>
            <person name="Ruiz-Duenas F.J."/>
            <person name="Barrasa J.M."/>
            <person name="Sanchez-Garcia M."/>
            <person name="Camarero S."/>
            <person name="Miyauchi S."/>
            <person name="Serrano A."/>
            <person name="Linde D."/>
            <person name="Babiker R."/>
            <person name="Drula E."/>
            <person name="Ayuso-Fernandez I."/>
            <person name="Pacheco R."/>
            <person name="Padilla G."/>
            <person name="Ferreira P."/>
            <person name="Barriuso J."/>
            <person name="Kellner H."/>
            <person name="Castanera R."/>
            <person name="Alfaro M."/>
            <person name="Ramirez L."/>
            <person name="Pisabarro A.G."/>
            <person name="Kuo A."/>
            <person name="Tritt A."/>
            <person name="Lipzen A."/>
            <person name="He G."/>
            <person name="Yan M."/>
            <person name="Ng V."/>
            <person name="Cullen D."/>
            <person name="Martin F."/>
            <person name="Rosso M.-N."/>
            <person name="Henrissat B."/>
            <person name="Hibbett D."/>
            <person name="Martinez A.T."/>
            <person name="Grigoriev I.V."/>
        </authorList>
    </citation>
    <scope>NUCLEOTIDE SEQUENCE</scope>
    <source>
        <strain evidence="15">CBS 247.69</strain>
    </source>
</reference>
<evidence type="ECO:0000256" key="13">
    <source>
        <dbReference type="SAM" id="MobiDB-lite"/>
    </source>
</evidence>
<comment type="caution">
    <text evidence="15">The sequence shown here is derived from an EMBL/GenBank/DDBJ whole genome shotgun (WGS) entry which is preliminary data.</text>
</comment>
<feature type="compositionally biased region" description="Gly residues" evidence="13">
    <location>
        <begin position="234"/>
        <end position="248"/>
    </location>
</feature>
<dbReference type="GO" id="GO:0006417">
    <property type="term" value="P:regulation of translation"/>
    <property type="evidence" value="ECO:0007669"/>
    <property type="project" value="UniProtKB-KW"/>
</dbReference>
<keyword evidence="10" id="KW-0866">Nonsense-mediated mRNA decay</keyword>
<evidence type="ECO:0000313" key="15">
    <source>
        <dbReference type="EMBL" id="KAF9464834.1"/>
    </source>
</evidence>
<keyword evidence="4" id="KW-0813">Transport</keyword>
<proteinExistence type="inferred from homology"/>
<evidence type="ECO:0000256" key="6">
    <source>
        <dbReference type="ARBA" id="ARBA00022664"/>
    </source>
</evidence>
<keyword evidence="8" id="KW-0810">Translation regulation</keyword>
<evidence type="ECO:0000256" key="9">
    <source>
        <dbReference type="ARBA" id="ARBA00022884"/>
    </source>
</evidence>
<evidence type="ECO:0000256" key="11">
    <source>
        <dbReference type="ARBA" id="ARBA00023187"/>
    </source>
</evidence>
<comment type="similarity">
    <text evidence="3">Belongs to the CASC3 family.</text>
</comment>
<name>A0A9P5Y9X4_9AGAR</name>
<dbReference type="GO" id="GO:0003729">
    <property type="term" value="F:mRNA binding"/>
    <property type="evidence" value="ECO:0007669"/>
    <property type="project" value="InterPro"/>
</dbReference>
<evidence type="ECO:0000256" key="4">
    <source>
        <dbReference type="ARBA" id="ARBA00022448"/>
    </source>
</evidence>
<keyword evidence="16" id="KW-1185">Reference proteome</keyword>
<evidence type="ECO:0000256" key="5">
    <source>
        <dbReference type="ARBA" id="ARBA00022490"/>
    </source>
</evidence>
<feature type="compositionally biased region" description="Basic residues" evidence="13">
    <location>
        <begin position="32"/>
        <end position="41"/>
    </location>
</feature>
<feature type="region of interest" description="Disordered" evidence="13">
    <location>
        <begin position="385"/>
        <end position="413"/>
    </location>
</feature>
<gene>
    <name evidence="15" type="ORF">BDZ94DRAFT_1255351</name>
</gene>
<feature type="region of interest" description="Disordered" evidence="13">
    <location>
        <begin position="20"/>
        <end position="63"/>
    </location>
</feature>
<feature type="compositionally biased region" description="Low complexity" evidence="13">
    <location>
        <begin position="76"/>
        <end position="85"/>
    </location>
</feature>
<keyword evidence="7" id="KW-0509">mRNA transport</keyword>
<evidence type="ECO:0000313" key="16">
    <source>
        <dbReference type="Proteomes" id="UP000807353"/>
    </source>
</evidence>
<feature type="region of interest" description="Disordered" evidence="13">
    <location>
        <begin position="199"/>
        <end position="261"/>
    </location>
</feature>
<feature type="region of interest" description="Disordered" evidence="13">
    <location>
        <begin position="637"/>
        <end position="663"/>
    </location>
</feature>
<evidence type="ECO:0000256" key="3">
    <source>
        <dbReference type="ARBA" id="ARBA00009548"/>
    </source>
</evidence>
<keyword evidence="9" id="KW-0694">RNA-binding</keyword>
<dbReference type="GO" id="GO:0035145">
    <property type="term" value="C:exon-exon junction complex"/>
    <property type="evidence" value="ECO:0007669"/>
    <property type="project" value="InterPro"/>
</dbReference>
<keyword evidence="5" id="KW-0963">Cytoplasm</keyword>
<feature type="domain" description="Btz" evidence="14">
    <location>
        <begin position="93"/>
        <end position="214"/>
    </location>
</feature>
<dbReference type="EMBL" id="MU150251">
    <property type="protein sequence ID" value="KAF9464834.1"/>
    <property type="molecule type" value="Genomic_DNA"/>
</dbReference>
<feature type="compositionally biased region" description="Polar residues" evidence="13">
    <location>
        <begin position="251"/>
        <end position="261"/>
    </location>
</feature>
<accession>A0A9P5Y9X4</accession>
<keyword evidence="12" id="KW-0539">Nucleus</keyword>
<keyword evidence="11" id="KW-0508">mRNA splicing</keyword>
<dbReference type="PANTHER" id="PTHR46837">
    <property type="entry name" value="PROTEIN MLN51 HOMOLOG"/>
    <property type="match status" value="1"/>
</dbReference>
<feature type="region of interest" description="Disordered" evidence="13">
    <location>
        <begin position="584"/>
        <end position="605"/>
    </location>
</feature>
<keyword evidence="6" id="KW-0507">mRNA processing</keyword>
<evidence type="ECO:0000256" key="8">
    <source>
        <dbReference type="ARBA" id="ARBA00022845"/>
    </source>
</evidence>
<dbReference type="InterPro" id="IPR044796">
    <property type="entry name" value="MLN51_plant"/>
</dbReference>
<dbReference type="GO" id="GO:0000184">
    <property type="term" value="P:nuclear-transcribed mRNA catabolic process, nonsense-mediated decay"/>
    <property type="evidence" value="ECO:0007669"/>
    <property type="project" value="UniProtKB-KW"/>
</dbReference>
<evidence type="ECO:0000256" key="12">
    <source>
        <dbReference type="ARBA" id="ARBA00023242"/>
    </source>
</evidence>
<dbReference type="GO" id="GO:0006397">
    <property type="term" value="P:mRNA processing"/>
    <property type="evidence" value="ECO:0007669"/>
    <property type="project" value="UniProtKB-KW"/>
</dbReference>
<dbReference type="Pfam" id="PF09405">
    <property type="entry name" value="Btz"/>
    <property type="match status" value="1"/>
</dbReference>
<sequence>MVADENVNGPADLPVIEFADFDGQHVPQAGPRPRKAKKSMKNPRPIVEAPTSASPHLPLREDAGNEVAEEIDLIASSSRRSTSPPSHRRPAGQTARQAYQQRLESDPSYVPTVGGFWGHDDRLLDKDLRSLSGWWRGRWQGRGRGRGYIRGRGRGGFFPPTSPSTPHADAQNGDVIIAEPVELPPIERAWTHDGFEEMKRKEEQRRLTQQSPQSQNPQSTRGTGSFRGSRGYAPGRGGRGGFSRGGYMGSPTSSRNGPSFGNQKRTWFAMKPELMWTKQHEAFLHFDSAMKPRPGYGPSFRVKIPGSQEQIIRAPPKQYYSKISAAKHSTASVLGSDHEDDRTYAVCLPKRSGKAKQTISEPAQEEEIFTVRPQVAERNSVPLLAPSHEPISQPNLPIATSSQSQPDASTRHQLEQLSLEPQVSDPARWAQTEEAVLKNPLAEVTASEGTHRPELPNLQTVFTPPPISQSSPAYGSPYGYAPALPPGIAMNQHGMAYELATGRPVYLQPPPPPMYNPRPMMHSHMPPPGLPFVPGHIHHHSAISPDFLAPSASHTPPMNGFIDPSTGTPIFSFPRQTTRIEIRAPSEDSEVKSPSKPAARRASGLRTAAVAFEPSRAPENHVNGYYPSIAVSTDMNSLPPYGSADGVEGSTSGDDGHGNTQHMTDPAMMAYPHYQQQQYYYPEAYAYPPYMDMAQAQYEMYPPDPHVPQGTVYY</sequence>